<dbReference type="PANTHER" id="PTHR10587:SF137">
    <property type="entry name" value="4-DEOXY-4-FORMAMIDO-L-ARABINOSE-PHOSPHOUNDECAPRENOL DEFORMYLASE ARND-RELATED"/>
    <property type="match status" value="1"/>
</dbReference>
<protein>
    <recommendedName>
        <fullName evidence="3">Chitooligosaccharide deacetylase</fullName>
    </recommendedName>
    <alternativeName>
        <fullName evidence="4">Nodulation protein B</fullName>
    </alternativeName>
</protein>
<evidence type="ECO:0000313" key="8">
    <source>
        <dbReference type="Proteomes" id="UP001201985"/>
    </source>
</evidence>
<reference evidence="7 8" key="1">
    <citation type="submission" date="2022-03" db="EMBL/GenBank/DDBJ databases">
        <title>Complete genome analysis of Roseomonas KG 17.1 : a prolific producer of plant growth promoters.</title>
        <authorList>
            <person name="Saadouli I."/>
            <person name="Najjari A."/>
            <person name="Mosbah A."/>
            <person name="Ouzari H.I."/>
        </authorList>
    </citation>
    <scope>NUCLEOTIDE SEQUENCE [LARGE SCALE GENOMIC DNA]</scope>
    <source>
        <strain evidence="7 8">KG17-1</strain>
    </source>
</reference>
<feature type="region of interest" description="Disordered" evidence="5">
    <location>
        <begin position="277"/>
        <end position="297"/>
    </location>
</feature>
<proteinExistence type="inferred from homology"/>
<evidence type="ECO:0000256" key="4">
    <source>
        <dbReference type="ARBA" id="ARBA00032976"/>
    </source>
</evidence>
<dbReference type="Proteomes" id="UP001201985">
    <property type="component" value="Unassembled WGS sequence"/>
</dbReference>
<evidence type="ECO:0000313" key="7">
    <source>
        <dbReference type="EMBL" id="MCI0754017.1"/>
    </source>
</evidence>
<dbReference type="PROSITE" id="PS51677">
    <property type="entry name" value="NODB"/>
    <property type="match status" value="1"/>
</dbReference>
<dbReference type="EMBL" id="JALBUU010000004">
    <property type="protein sequence ID" value="MCI0754017.1"/>
    <property type="molecule type" value="Genomic_DNA"/>
</dbReference>
<dbReference type="Gene3D" id="3.20.20.370">
    <property type="entry name" value="Glycoside hydrolase/deacetylase"/>
    <property type="match status" value="1"/>
</dbReference>
<evidence type="ECO:0000256" key="3">
    <source>
        <dbReference type="ARBA" id="ARBA00020071"/>
    </source>
</evidence>
<evidence type="ECO:0000256" key="2">
    <source>
        <dbReference type="ARBA" id="ARBA00010973"/>
    </source>
</evidence>
<evidence type="ECO:0000256" key="5">
    <source>
        <dbReference type="SAM" id="MobiDB-lite"/>
    </source>
</evidence>
<dbReference type="PROSITE" id="PS51257">
    <property type="entry name" value="PROKAR_LIPOPROTEIN"/>
    <property type="match status" value="1"/>
</dbReference>
<dbReference type="InterPro" id="IPR002509">
    <property type="entry name" value="NODB_dom"/>
</dbReference>
<comment type="caution">
    <text evidence="7">The sequence shown here is derived from an EMBL/GenBank/DDBJ whole genome shotgun (WGS) entry which is preliminary data.</text>
</comment>
<comment type="function">
    <text evidence="1">Is involved in generating a small heat-stable compound (Nod), an acylated oligomer of N-acetylglucosamine, that stimulates mitosis in various plant protoplasts.</text>
</comment>
<dbReference type="PANTHER" id="PTHR10587">
    <property type="entry name" value="GLYCOSYL TRANSFERASE-RELATED"/>
    <property type="match status" value="1"/>
</dbReference>
<organism evidence="7 8">
    <name type="scientific">Teichococcus vastitatis</name>
    <dbReference type="NCBI Taxonomy" id="2307076"/>
    <lineage>
        <taxon>Bacteria</taxon>
        <taxon>Pseudomonadati</taxon>
        <taxon>Pseudomonadota</taxon>
        <taxon>Alphaproteobacteria</taxon>
        <taxon>Acetobacterales</taxon>
        <taxon>Roseomonadaceae</taxon>
        <taxon>Roseomonas</taxon>
    </lineage>
</organism>
<dbReference type="CDD" id="cd10917">
    <property type="entry name" value="CE4_NodB_like_6s_7s"/>
    <property type="match status" value="1"/>
</dbReference>
<dbReference type="InterPro" id="IPR011330">
    <property type="entry name" value="Glyco_hydro/deAcase_b/a-brl"/>
</dbReference>
<dbReference type="SUPFAM" id="SSF88713">
    <property type="entry name" value="Glycoside hydrolase/deacetylase"/>
    <property type="match status" value="1"/>
</dbReference>
<dbReference type="RefSeq" id="WP_238384079.1">
    <property type="nucleotide sequence ID" value="NZ_JALBUU010000004.1"/>
</dbReference>
<comment type="similarity">
    <text evidence="2">Belongs to the polysaccharide deacetylase family.</text>
</comment>
<dbReference type="Pfam" id="PF01522">
    <property type="entry name" value="Polysacc_deac_1"/>
    <property type="match status" value="1"/>
</dbReference>
<gene>
    <name evidence="7" type="ORF">MON41_09635</name>
</gene>
<evidence type="ECO:0000259" key="6">
    <source>
        <dbReference type="PROSITE" id="PS51677"/>
    </source>
</evidence>
<keyword evidence="8" id="KW-1185">Reference proteome</keyword>
<accession>A0ABS9W407</accession>
<sequence>MSRTAPAGGRETGSPSWRPTPLVRASFWLHGGAGCGLWLAPQLWPWWLGSVAANHAVLAAAGMAPRSALLGPNLARLPPGSRQVALSFDDGPDPEVTPRVLDLLDEAGARASFFLIGQRAARHPALVREILRRGHSAENHTHTHPLHFAALGPGGMRREVREAQAAIGAAGGAPRFFRPPAGMRSPFLDPILFTAGLRLANWSRRGADGVSGNAARVLRRLRDPQPGEILLLHDGNSRRGADRRPVVLAVLPELLARLRAAGLSAASLPQAVAASDVAPPASAAAAESLPSAADASP</sequence>
<dbReference type="InterPro" id="IPR050248">
    <property type="entry name" value="Polysacc_deacetylase_ArnD"/>
</dbReference>
<feature type="domain" description="NodB homology" evidence="6">
    <location>
        <begin position="82"/>
        <end position="266"/>
    </location>
</feature>
<name>A0ABS9W407_9PROT</name>
<evidence type="ECO:0000256" key="1">
    <source>
        <dbReference type="ARBA" id="ARBA00003236"/>
    </source>
</evidence>